<comment type="caution">
    <text evidence="2">The sequence shown here is derived from an EMBL/GenBank/DDBJ whole genome shotgun (WGS) entry which is preliminary data.</text>
</comment>
<dbReference type="Pfam" id="PF03050">
    <property type="entry name" value="DDE_Tnp_IS66"/>
    <property type="match status" value="1"/>
</dbReference>
<proteinExistence type="predicted"/>
<evidence type="ECO:0000259" key="1">
    <source>
        <dbReference type="Pfam" id="PF03050"/>
    </source>
</evidence>
<evidence type="ECO:0000313" key="2">
    <source>
        <dbReference type="EMBL" id="NEV65494.1"/>
    </source>
</evidence>
<gene>
    <name evidence="2" type="ORF">G3446_27395</name>
</gene>
<evidence type="ECO:0000313" key="3">
    <source>
        <dbReference type="Proteomes" id="UP000483379"/>
    </source>
</evidence>
<dbReference type="Proteomes" id="UP000483379">
    <property type="component" value="Unassembled WGS sequence"/>
</dbReference>
<dbReference type="EMBL" id="JAAIJQ010000384">
    <property type="protein sequence ID" value="NEV65494.1"/>
    <property type="molecule type" value="Genomic_DNA"/>
</dbReference>
<dbReference type="InterPro" id="IPR004291">
    <property type="entry name" value="Transposase_IS66_central"/>
</dbReference>
<dbReference type="AlphaFoldDB" id="A0A6M0K843"/>
<organism evidence="2 3">
    <name type="scientific">Thiorhodococcus minor</name>
    <dbReference type="NCBI Taxonomy" id="57489"/>
    <lineage>
        <taxon>Bacteria</taxon>
        <taxon>Pseudomonadati</taxon>
        <taxon>Pseudomonadota</taxon>
        <taxon>Gammaproteobacteria</taxon>
        <taxon>Chromatiales</taxon>
        <taxon>Chromatiaceae</taxon>
        <taxon>Thiorhodococcus</taxon>
    </lineage>
</organism>
<protein>
    <submittedName>
        <fullName evidence="2">Transposase</fullName>
    </submittedName>
</protein>
<feature type="domain" description="Transposase IS66 central" evidence="1">
    <location>
        <begin position="8"/>
        <end position="53"/>
    </location>
</feature>
<reference evidence="2 3" key="1">
    <citation type="submission" date="2020-02" db="EMBL/GenBank/DDBJ databases">
        <title>Genome sequences of Thiorhodococcus mannitoliphagus and Thiorhodococcus minor, purple sulfur photosynthetic bacteria in the gammaproteobacterial family, Chromatiaceae.</title>
        <authorList>
            <person name="Aviles F.A."/>
            <person name="Meyer T.E."/>
            <person name="Kyndt J.A."/>
        </authorList>
    </citation>
    <scope>NUCLEOTIDE SEQUENCE [LARGE SCALE GENOMIC DNA]</scope>
    <source>
        <strain evidence="2 3">DSM 11518</strain>
    </source>
</reference>
<keyword evidence="3" id="KW-1185">Reference proteome</keyword>
<name>A0A6M0K843_9GAMM</name>
<sequence length="54" mass="5939">MREFLFDWLGLSLSTATINQCVDEAGRALEPVLEAEIHAAVRDAEVLYADETSA</sequence>
<accession>A0A6M0K843</accession>